<gene>
    <name evidence="1" type="ORF">GCM10009789_10970</name>
</gene>
<dbReference type="Gene3D" id="3.30.530.20">
    <property type="match status" value="1"/>
</dbReference>
<dbReference type="EMBL" id="BAAAOS010000007">
    <property type="protein sequence ID" value="GAA1559392.1"/>
    <property type="molecule type" value="Genomic_DNA"/>
</dbReference>
<reference evidence="1 2" key="1">
    <citation type="journal article" date="2019" name="Int. J. Syst. Evol. Microbiol.">
        <title>The Global Catalogue of Microorganisms (GCM) 10K type strain sequencing project: providing services to taxonomists for standard genome sequencing and annotation.</title>
        <authorList>
            <consortium name="The Broad Institute Genomics Platform"/>
            <consortium name="The Broad Institute Genome Sequencing Center for Infectious Disease"/>
            <person name="Wu L."/>
            <person name="Ma J."/>
        </authorList>
    </citation>
    <scope>NUCLEOTIDE SEQUENCE [LARGE SCALE GENOMIC DNA]</scope>
    <source>
        <strain evidence="1 2">JCM 14969</strain>
    </source>
</reference>
<dbReference type="CDD" id="cd07814">
    <property type="entry name" value="SRPBCC_CalC_Aha1-like"/>
    <property type="match status" value="1"/>
</dbReference>
<protein>
    <recommendedName>
        <fullName evidence="3">SRPBCC domain-containing protein</fullName>
    </recommendedName>
</protein>
<dbReference type="RefSeq" id="WP_344210425.1">
    <property type="nucleotide sequence ID" value="NZ_BAAAOS010000007.1"/>
</dbReference>
<comment type="caution">
    <text evidence="1">The sequence shown here is derived from an EMBL/GenBank/DDBJ whole genome shotgun (WGS) entry which is preliminary data.</text>
</comment>
<accession>A0ABN2CK03</accession>
<keyword evidence="2" id="KW-1185">Reference proteome</keyword>
<dbReference type="InterPro" id="IPR023393">
    <property type="entry name" value="START-like_dom_sf"/>
</dbReference>
<evidence type="ECO:0008006" key="3">
    <source>
        <dbReference type="Google" id="ProtNLM"/>
    </source>
</evidence>
<dbReference type="SUPFAM" id="SSF55961">
    <property type="entry name" value="Bet v1-like"/>
    <property type="match status" value="1"/>
</dbReference>
<name>A0ABN2CK03_9ACTN</name>
<dbReference type="Proteomes" id="UP001500393">
    <property type="component" value="Unassembled WGS sequence"/>
</dbReference>
<evidence type="ECO:0000313" key="2">
    <source>
        <dbReference type="Proteomes" id="UP001500393"/>
    </source>
</evidence>
<proteinExistence type="predicted"/>
<evidence type="ECO:0000313" key="1">
    <source>
        <dbReference type="EMBL" id="GAA1559392.1"/>
    </source>
</evidence>
<organism evidence="1 2">
    <name type="scientific">Kribbella sancticallisti</name>
    <dbReference type="NCBI Taxonomy" id="460087"/>
    <lineage>
        <taxon>Bacteria</taxon>
        <taxon>Bacillati</taxon>
        <taxon>Actinomycetota</taxon>
        <taxon>Actinomycetes</taxon>
        <taxon>Propionibacteriales</taxon>
        <taxon>Kribbellaceae</taxon>
        <taxon>Kribbella</taxon>
    </lineage>
</organism>
<sequence>MTEQGTSIIQEFDQTPAKVFEAVIDVRGWWSKNITGSTAAPADEFVYDVPDVHHSRIRLVDVVPSQRVVWRVLDNTFSFVQDQAEWTDTEIRFEISAGADGRTVLRFTHVGLVPEFECYDVCHKSWGFYVGHSLRKLITTGTGLPNEITDDVEVIGARMESVAG</sequence>